<dbReference type="PANTHER" id="PTHR23344:SF13">
    <property type="entry name" value="GLYCEROPHOSPHODIESTER PHOSPHODIESTERASE DOMAIN-CONTAINING PROTEIN 4"/>
    <property type="match status" value="1"/>
</dbReference>
<evidence type="ECO:0000256" key="1">
    <source>
        <dbReference type="ARBA" id="ARBA00004141"/>
    </source>
</evidence>
<evidence type="ECO:0000256" key="4">
    <source>
        <dbReference type="ARBA" id="ARBA00022801"/>
    </source>
</evidence>
<dbReference type="GO" id="GO:0016020">
    <property type="term" value="C:membrane"/>
    <property type="evidence" value="ECO:0007669"/>
    <property type="project" value="UniProtKB-SubCell"/>
</dbReference>
<evidence type="ECO:0000313" key="9">
    <source>
        <dbReference type="EMBL" id="NXI02955.1"/>
    </source>
</evidence>
<dbReference type="EMBL" id="VWZT01012488">
    <property type="protein sequence ID" value="NXI02955.1"/>
    <property type="molecule type" value="Genomic_DNA"/>
</dbReference>
<dbReference type="InterPro" id="IPR030395">
    <property type="entry name" value="GP_PDE_dom"/>
</dbReference>
<dbReference type="SUPFAM" id="SSF51695">
    <property type="entry name" value="PLC-like phosphodiesterases"/>
    <property type="match status" value="1"/>
</dbReference>
<dbReference type="GO" id="GO:0008889">
    <property type="term" value="F:glycerophosphodiester phosphodiesterase activity"/>
    <property type="evidence" value="ECO:0007669"/>
    <property type="project" value="TreeGrafter"/>
</dbReference>
<keyword evidence="7" id="KW-0325">Glycoprotein</keyword>
<evidence type="ECO:0000256" key="3">
    <source>
        <dbReference type="ARBA" id="ARBA00022692"/>
    </source>
</evidence>
<keyword evidence="3" id="KW-0812">Transmembrane</keyword>
<gene>
    <name evidence="9" type="primary">Gdpd4</name>
    <name evidence="9" type="ORF">PACPHI_R15010</name>
</gene>
<organism evidence="9 10">
    <name type="scientific">Pachycephala philippinensis</name>
    <name type="common">yellow-belllied whistler</name>
    <dbReference type="NCBI Taxonomy" id="449367"/>
    <lineage>
        <taxon>Eukaryota</taxon>
        <taxon>Metazoa</taxon>
        <taxon>Chordata</taxon>
        <taxon>Craniata</taxon>
        <taxon>Vertebrata</taxon>
        <taxon>Euteleostomi</taxon>
        <taxon>Archelosauria</taxon>
        <taxon>Archosauria</taxon>
        <taxon>Dinosauria</taxon>
        <taxon>Saurischia</taxon>
        <taxon>Theropoda</taxon>
        <taxon>Coelurosauria</taxon>
        <taxon>Aves</taxon>
        <taxon>Neognathae</taxon>
        <taxon>Neoaves</taxon>
        <taxon>Telluraves</taxon>
        <taxon>Australaves</taxon>
        <taxon>Passeriformes</taxon>
        <taxon>Corvoidea</taxon>
        <taxon>Pachycephalidae</taxon>
        <taxon>Pachycephala</taxon>
    </lineage>
</organism>
<comment type="similarity">
    <text evidence="2">Belongs to the glycerophosphoryl diester phosphodiesterase family.</text>
</comment>
<sequence>RKYAEANITTNFYVVNEPWLYSLAWCSGAHSVTTNAVHLLKDLSQPLFLMVSGSLLCLWRGKQVWDVHDYRWRLWASSYMD</sequence>
<comment type="subcellular location">
    <subcellularLocation>
        <location evidence="1">Membrane</location>
        <topology evidence="1">Multi-pass membrane protein</topology>
    </subcellularLocation>
</comment>
<feature type="domain" description="GP-PDE" evidence="8">
    <location>
        <begin position="1"/>
        <end position="44"/>
    </location>
</feature>
<keyword evidence="10" id="KW-1185">Reference proteome</keyword>
<dbReference type="GO" id="GO:0006629">
    <property type="term" value="P:lipid metabolic process"/>
    <property type="evidence" value="ECO:0007669"/>
    <property type="project" value="InterPro"/>
</dbReference>
<evidence type="ECO:0000256" key="7">
    <source>
        <dbReference type="ARBA" id="ARBA00023180"/>
    </source>
</evidence>
<evidence type="ECO:0000259" key="8">
    <source>
        <dbReference type="PROSITE" id="PS51704"/>
    </source>
</evidence>
<protein>
    <submittedName>
        <fullName evidence="9">GDPD4 protein</fullName>
    </submittedName>
</protein>
<proteinExistence type="inferred from homology"/>
<dbReference type="InterPro" id="IPR017946">
    <property type="entry name" value="PLC-like_Pdiesterase_TIM-brl"/>
</dbReference>
<feature type="non-terminal residue" evidence="9">
    <location>
        <position position="81"/>
    </location>
</feature>
<evidence type="ECO:0000256" key="6">
    <source>
        <dbReference type="ARBA" id="ARBA00023136"/>
    </source>
</evidence>
<name>A0A7K9PUW3_9CORV</name>
<accession>A0A7K9PUW3</accession>
<dbReference type="PANTHER" id="PTHR23344">
    <property type="entry name" value="GLYCEROPHOSPHORYL DIESTER PHOSPHODIESTERASE"/>
    <property type="match status" value="1"/>
</dbReference>
<keyword evidence="6" id="KW-0472">Membrane</keyword>
<evidence type="ECO:0000256" key="2">
    <source>
        <dbReference type="ARBA" id="ARBA00007277"/>
    </source>
</evidence>
<dbReference type="Proteomes" id="UP000570547">
    <property type="component" value="Unassembled WGS sequence"/>
</dbReference>
<evidence type="ECO:0000313" key="10">
    <source>
        <dbReference type="Proteomes" id="UP000570547"/>
    </source>
</evidence>
<keyword evidence="4" id="KW-0378">Hydrolase</keyword>
<keyword evidence="5" id="KW-1133">Transmembrane helix</keyword>
<dbReference type="PROSITE" id="PS51704">
    <property type="entry name" value="GP_PDE"/>
    <property type="match status" value="1"/>
</dbReference>
<feature type="non-terminal residue" evidence="9">
    <location>
        <position position="1"/>
    </location>
</feature>
<reference evidence="9 10" key="1">
    <citation type="submission" date="2019-09" db="EMBL/GenBank/DDBJ databases">
        <title>Bird 10,000 Genomes (B10K) Project - Family phase.</title>
        <authorList>
            <person name="Zhang G."/>
        </authorList>
    </citation>
    <scope>NUCLEOTIDE SEQUENCE [LARGE SCALE GENOMIC DNA]</scope>
    <source>
        <strain evidence="9">B10K-DU-001-28</strain>
        <tissue evidence="9">Muscle</tissue>
    </source>
</reference>
<comment type="caution">
    <text evidence="9">The sequence shown here is derived from an EMBL/GenBank/DDBJ whole genome shotgun (WGS) entry which is preliminary data.</text>
</comment>
<evidence type="ECO:0000256" key="5">
    <source>
        <dbReference type="ARBA" id="ARBA00022989"/>
    </source>
</evidence>
<dbReference type="AlphaFoldDB" id="A0A7K9PUW3"/>